<reference evidence="4" key="1">
    <citation type="submission" date="2016-06" db="UniProtKB">
        <authorList>
            <consortium name="WormBaseParasite"/>
        </authorList>
    </citation>
    <scope>IDENTIFICATION</scope>
</reference>
<feature type="region of interest" description="Disordered" evidence="1">
    <location>
        <begin position="104"/>
        <end position="172"/>
    </location>
</feature>
<evidence type="ECO:0000313" key="4">
    <source>
        <dbReference type="WBParaSite" id="SSLN_0000628601-mRNA-1"/>
    </source>
</evidence>
<gene>
    <name evidence="2" type="ORF">SSLN_LOCUS6091</name>
</gene>
<dbReference type="AlphaFoldDB" id="A0A183SPE3"/>
<accession>A0A183SPE3</accession>
<evidence type="ECO:0000256" key="1">
    <source>
        <dbReference type="SAM" id="MobiDB-lite"/>
    </source>
</evidence>
<sequence length="201" mass="22914">MNRDLRISVIASPFCREFGNLRPEQLHQRSCFARNCTKSNKPLQLFFRRRLTASETFLTYGIARQYLESVRFCRSSLWSIQCNALSTVDQLLLFLFETGPEFRSGQDQPGDLGGPHPEPTCLEKDSEDRGSNLRSQKDRHRKDQKSGMKGTSAPDQHRQCPGPSNMPTLSTHLPCANRPGRTSSDAMYQQSDNSNFYVQFC</sequence>
<organism evidence="4">
    <name type="scientific">Schistocephalus solidus</name>
    <name type="common">Tapeworm</name>
    <dbReference type="NCBI Taxonomy" id="70667"/>
    <lineage>
        <taxon>Eukaryota</taxon>
        <taxon>Metazoa</taxon>
        <taxon>Spiralia</taxon>
        <taxon>Lophotrochozoa</taxon>
        <taxon>Platyhelminthes</taxon>
        <taxon>Cestoda</taxon>
        <taxon>Eucestoda</taxon>
        <taxon>Diphyllobothriidea</taxon>
        <taxon>Diphyllobothriidae</taxon>
        <taxon>Schistocephalus</taxon>
    </lineage>
</organism>
<proteinExistence type="predicted"/>
<keyword evidence="3" id="KW-1185">Reference proteome</keyword>
<dbReference type="WBParaSite" id="SSLN_0000628601-mRNA-1">
    <property type="protein sequence ID" value="SSLN_0000628601-mRNA-1"/>
    <property type="gene ID" value="SSLN_0000628601"/>
</dbReference>
<reference evidence="2 3" key="2">
    <citation type="submission" date="2018-11" db="EMBL/GenBank/DDBJ databases">
        <authorList>
            <consortium name="Pathogen Informatics"/>
        </authorList>
    </citation>
    <scope>NUCLEOTIDE SEQUENCE [LARGE SCALE GENOMIC DNA]</scope>
    <source>
        <strain evidence="2 3">NST_G2</strain>
    </source>
</reference>
<dbReference type="EMBL" id="UYSU01033536">
    <property type="protein sequence ID" value="VDL92476.1"/>
    <property type="molecule type" value="Genomic_DNA"/>
</dbReference>
<feature type="compositionally biased region" description="Basic and acidic residues" evidence="1">
    <location>
        <begin position="121"/>
        <end position="131"/>
    </location>
</feature>
<name>A0A183SPE3_SCHSO</name>
<evidence type="ECO:0000313" key="2">
    <source>
        <dbReference type="EMBL" id="VDL92476.1"/>
    </source>
</evidence>
<dbReference type="OrthoDB" id="6316953at2759"/>
<protein>
    <submittedName>
        <fullName evidence="2 4">Uncharacterized protein</fullName>
    </submittedName>
</protein>
<evidence type="ECO:0000313" key="3">
    <source>
        <dbReference type="Proteomes" id="UP000275846"/>
    </source>
</evidence>
<dbReference type="Proteomes" id="UP000275846">
    <property type="component" value="Unassembled WGS sequence"/>
</dbReference>